<feature type="region of interest" description="Disordered" evidence="1">
    <location>
        <begin position="21"/>
        <end position="83"/>
    </location>
</feature>
<dbReference type="AlphaFoldDB" id="A0A8H5BPB2"/>
<keyword evidence="3" id="KW-1185">Reference proteome</keyword>
<organism evidence="2 3">
    <name type="scientific">Ephemerocybe angulata</name>
    <dbReference type="NCBI Taxonomy" id="980116"/>
    <lineage>
        <taxon>Eukaryota</taxon>
        <taxon>Fungi</taxon>
        <taxon>Dikarya</taxon>
        <taxon>Basidiomycota</taxon>
        <taxon>Agaricomycotina</taxon>
        <taxon>Agaricomycetes</taxon>
        <taxon>Agaricomycetidae</taxon>
        <taxon>Agaricales</taxon>
        <taxon>Agaricineae</taxon>
        <taxon>Psathyrellaceae</taxon>
        <taxon>Ephemerocybe</taxon>
    </lineage>
</organism>
<feature type="compositionally biased region" description="Basic and acidic residues" evidence="1">
    <location>
        <begin position="66"/>
        <end position="79"/>
    </location>
</feature>
<dbReference type="Proteomes" id="UP000541558">
    <property type="component" value="Unassembled WGS sequence"/>
</dbReference>
<feature type="compositionally biased region" description="Low complexity" evidence="1">
    <location>
        <begin position="38"/>
        <end position="50"/>
    </location>
</feature>
<feature type="compositionally biased region" description="Basic and acidic residues" evidence="1">
    <location>
        <begin position="186"/>
        <end position="197"/>
    </location>
</feature>
<protein>
    <submittedName>
        <fullName evidence="2">Uncharacterized protein</fullName>
    </submittedName>
</protein>
<comment type="caution">
    <text evidence="2">The sequence shown here is derived from an EMBL/GenBank/DDBJ whole genome shotgun (WGS) entry which is preliminary data.</text>
</comment>
<feature type="compositionally biased region" description="Basic and acidic residues" evidence="1">
    <location>
        <begin position="21"/>
        <end position="32"/>
    </location>
</feature>
<proteinExistence type="predicted"/>
<dbReference type="EMBL" id="JAACJK010000163">
    <property type="protein sequence ID" value="KAF5325852.1"/>
    <property type="molecule type" value="Genomic_DNA"/>
</dbReference>
<evidence type="ECO:0000313" key="2">
    <source>
        <dbReference type="EMBL" id="KAF5325852.1"/>
    </source>
</evidence>
<accession>A0A8H5BPB2</accession>
<evidence type="ECO:0000256" key="1">
    <source>
        <dbReference type="SAM" id="MobiDB-lite"/>
    </source>
</evidence>
<evidence type="ECO:0000313" key="3">
    <source>
        <dbReference type="Proteomes" id="UP000541558"/>
    </source>
</evidence>
<dbReference type="OrthoDB" id="10391799at2759"/>
<reference evidence="2 3" key="1">
    <citation type="journal article" date="2020" name="ISME J.">
        <title>Uncovering the hidden diversity of litter-decomposition mechanisms in mushroom-forming fungi.</title>
        <authorList>
            <person name="Floudas D."/>
            <person name="Bentzer J."/>
            <person name="Ahren D."/>
            <person name="Johansson T."/>
            <person name="Persson P."/>
            <person name="Tunlid A."/>
        </authorList>
    </citation>
    <scope>NUCLEOTIDE SEQUENCE [LARGE SCALE GENOMIC DNA]</scope>
    <source>
        <strain evidence="2 3">CBS 175.51</strain>
    </source>
</reference>
<name>A0A8H5BPB2_9AGAR</name>
<gene>
    <name evidence="2" type="ORF">D9611_001059</name>
</gene>
<sequence>MDFLRELELAERRDEQDRIAKLEAAKAKREAQGESADDATASADTMGMTTKRTTSRNRDTATCPKPSEDDARSTQEAAHHLAGILRAAEIEQEQTQSSLDEEKRRELALAQLSGTKRHNFEWQSAGTAAPKRRKIQVAEVVPETVESLLPGIVATIAARASKSTAVGPEAVAVKADETSPEATVVKADDASPEEHVEGSPVPIKNSVSTDTAGNEVKPKGKGKAEEGRCPPSSS</sequence>
<feature type="region of interest" description="Disordered" evidence="1">
    <location>
        <begin position="161"/>
        <end position="234"/>
    </location>
</feature>
<feature type="compositionally biased region" description="Basic and acidic residues" evidence="1">
    <location>
        <begin position="216"/>
        <end position="228"/>
    </location>
</feature>